<keyword evidence="2" id="KW-1185">Reference proteome</keyword>
<protein>
    <submittedName>
        <fullName evidence="1">Uncharacterized protein</fullName>
    </submittedName>
</protein>
<accession>A0A3M2QZE7</accession>
<sequence length="133" mass="15042">MSAPLAARPARCHREQNLHAALPAIESVAELTVRRLPDTERDQPCCTLNVTKSKSSTSLVRAILYNCILHSLLYRLDQELKIFESGRRMLYLLQRNKNIRAINRATLDVDVCVKSTQLTHLGQGLRIQSCRAC</sequence>
<dbReference type="EMBL" id="NKUJ01000794">
    <property type="protein sequence ID" value="RMI98405.1"/>
    <property type="molecule type" value="Genomic_DNA"/>
</dbReference>
<dbReference type="Proteomes" id="UP000277212">
    <property type="component" value="Unassembled WGS sequence"/>
</dbReference>
<gene>
    <name evidence="1" type="ORF">CDV36_016150</name>
</gene>
<evidence type="ECO:0000313" key="1">
    <source>
        <dbReference type="EMBL" id="RMI98405.1"/>
    </source>
</evidence>
<proteinExistence type="predicted"/>
<organism evidence="1 2">
    <name type="scientific">Fusarium kuroshium</name>
    <dbReference type="NCBI Taxonomy" id="2010991"/>
    <lineage>
        <taxon>Eukaryota</taxon>
        <taxon>Fungi</taxon>
        <taxon>Dikarya</taxon>
        <taxon>Ascomycota</taxon>
        <taxon>Pezizomycotina</taxon>
        <taxon>Sordariomycetes</taxon>
        <taxon>Hypocreomycetidae</taxon>
        <taxon>Hypocreales</taxon>
        <taxon>Nectriaceae</taxon>
        <taxon>Fusarium</taxon>
        <taxon>Fusarium solani species complex</taxon>
    </lineage>
</organism>
<evidence type="ECO:0000313" key="2">
    <source>
        <dbReference type="Proteomes" id="UP000277212"/>
    </source>
</evidence>
<reference evidence="1 2" key="1">
    <citation type="submission" date="2017-06" db="EMBL/GenBank/DDBJ databases">
        <title>Comparative genomic analysis of Ambrosia Fusariam Clade fungi.</title>
        <authorList>
            <person name="Stajich J.E."/>
            <person name="Carrillo J."/>
            <person name="Kijimoto T."/>
            <person name="Eskalen A."/>
            <person name="O'Donnell K."/>
            <person name="Kasson M."/>
        </authorList>
    </citation>
    <scope>NUCLEOTIDE SEQUENCE [LARGE SCALE GENOMIC DNA]</scope>
    <source>
        <strain evidence="1">UCR3666</strain>
    </source>
</reference>
<comment type="caution">
    <text evidence="1">The sequence shown here is derived from an EMBL/GenBank/DDBJ whole genome shotgun (WGS) entry which is preliminary data.</text>
</comment>
<dbReference type="AlphaFoldDB" id="A0A3M2QZE7"/>
<name>A0A3M2QZE7_9HYPO</name>